<dbReference type="AlphaFoldDB" id="A0A6A4HLX4"/>
<keyword evidence="3" id="KW-1185">Reference proteome</keyword>
<proteinExistence type="predicted"/>
<sequence length="95" mass="10519">MKTTPSSQSSLVSRDPLDPNSEGTTPKRSQLMMAPESSPAASRLDAHNHTKTRTSSNAMDSTSRSRLSSPFVAESFFLRPQPRAFKRIPLQRSSR</sequence>
<evidence type="ECO:0000313" key="3">
    <source>
        <dbReference type="Proteomes" id="UP000799118"/>
    </source>
</evidence>
<dbReference type="EMBL" id="ML769491">
    <property type="protein sequence ID" value="KAE9397855.1"/>
    <property type="molecule type" value="Genomic_DNA"/>
</dbReference>
<evidence type="ECO:0000256" key="1">
    <source>
        <dbReference type="SAM" id="MobiDB-lite"/>
    </source>
</evidence>
<feature type="compositionally biased region" description="Polar residues" evidence="1">
    <location>
        <begin position="53"/>
        <end position="68"/>
    </location>
</feature>
<gene>
    <name evidence="2" type="ORF">BT96DRAFT_1020515</name>
</gene>
<protein>
    <submittedName>
        <fullName evidence="2">Uncharacterized protein</fullName>
    </submittedName>
</protein>
<dbReference type="Proteomes" id="UP000799118">
    <property type="component" value="Unassembled WGS sequence"/>
</dbReference>
<feature type="region of interest" description="Disordered" evidence="1">
    <location>
        <begin position="1"/>
        <end position="68"/>
    </location>
</feature>
<evidence type="ECO:0000313" key="2">
    <source>
        <dbReference type="EMBL" id="KAE9397855.1"/>
    </source>
</evidence>
<organism evidence="2 3">
    <name type="scientific">Gymnopus androsaceus JB14</name>
    <dbReference type="NCBI Taxonomy" id="1447944"/>
    <lineage>
        <taxon>Eukaryota</taxon>
        <taxon>Fungi</taxon>
        <taxon>Dikarya</taxon>
        <taxon>Basidiomycota</taxon>
        <taxon>Agaricomycotina</taxon>
        <taxon>Agaricomycetes</taxon>
        <taxon>Agaricomycetidae</taxon>
        <taxon>Agaricales</taxon>
        <taxon>Marasmiineae</taxon>
        <taxon>Omphalotaceae</taxon>
        <taxon>Gymnopus</taxon>
    </lineage>
</organism>
<reference evidence="2" key="1">
    <citation type="journal article" date="2019" name="Environ. Microbiol.">
        <title>Fungal ecological strategies reflected in gene transcription - a case study of two litter decomposers.</title>
        <authorList>
            <person name="Barbi F."/>
            <person name="Kohler A."/>
            <person name="Barry K."/>
            <person name="Baskaran P."/>
            <person name="Daum C."/>
            <person name="Fauchery L."/>
            <person name="Ihrmark K."/>
            <person name="Kuo A."/>
            <person name="LaButti K."/>
            <person name="Lipzen A."/>
            <person name="Morin E."/>
            <person name="Grigoriev I.V."/>
            <person name="Henrissat B."/>
            <person name="Lindahl B."/>
            <person name="Martin F."/>
        </authorList>
    </citation>
    <scope>NUCLEOTIDE SEQUENCE</scope>
    <source>
        <strain evidence="2">JB14</strain>
    </source>
</reference>
<feature type="compositionally biased region" description="Polar residues" evidence="1">
    <location>
        <begin position="1"/>
        <end position="12"/>
    </location>
</feature>
<accession>A0A6A4HLX4</accession>
<name>A0A6A4HLX4_9AGAR</name>